<dbReference type="PANTHER" id="PTHR37024">
    <property type="entry name" value="TYPE VI SECRETION SYSTEM DUF2094 AND IMPA-RELATED DOMAIN PROTEIN"/>
    <property type="match status" value="1"/>
</dbReference>
<dbReference type="OrthoDB" id="345640at2"/>
<dbReference type="PANTHER" id="PTHR37024:SF5">
    <property type="entry name" value="IMPA N-TERMINAL DOMAIN-CONTAINING PROTEIN"/>
    <property type="match status" value="1"/>
</dbReference>
<dbReference type="AlphaFoldDB" id="A0A1H6NPT6"/>
<dbReference type="Proteomes" id="UP000182272">
    <property type="component" value="Chromosome I"/>
</dbReference>
<evidence type="ECO:0000313" key="3">
    <source>
        <dbReference type="Proteomes" id="UP000182272"/>
    </source>
</evidence>
<name>A0A1H6NPT6_9PSED</name>
<dbReference type="Pfam" id="PF06812">
    <property type="entry name" value="ImpA_N"/>
    <property type="match status" value="1"/>
</dbReference>
<proteinExistence type="predicted"/>
<evidence type="ECO:0000259" key="1">
    <source>
        <dbReference type="Pfam" id="PF06812"/>
    </source>
</evidence>
<feature type="domain" description="ImpA N-terminal" evidence="1">
    <location>
        <begin position="12"/>
        <end position="110"/>
    </location>
</feature>
<accession>A0A1H6NPT6</accession>
<gene>
    <name evidence="2" type="ORF">SAMN05216581_3548</name>
</gene>
<dbReference type="EMBL" id="LT629972">
    <property type="protein sequence ID" value="SEI18095.1"/>
    <property type="molecule type" value="Genomic_DNA"/>
</dbReference>
<protein>
    <submittedName>
        <fullName evidence="2">Type VI secretion system protein VasL</fullName>
    </submittedName>
</protein>
<reference evidence="2 3" key="1">
    <citation type="submission" date="2016-10" db="EMBL/GenBank/DDBJ databases">
        <authorList>
            <person name="de Groot N.N."/>
        </authorList>
    </citation>
    <scope>NUCLEOTIDE SEQUENCE [LARGE SCALE GENOMIC DNA]</scope>
    <source>
        <strain evidence="2 3">LMG 2158</strain>
    </source>
</reference>
<dbReference type="RefSeq" id="WP_019360616.1">
    <property type="nucleotide sequence ID" value="NZ_CP162519.1"/>
</dbReference>
<sequence length="187" mass="20463">MVILSEMQVQVGGDPLGFAEFSALRKELAKLDHPACPPVDWVAVEHLCLALFRKNGAELHSVAAFTLARSQLHGLQGLMQGLGLIAWLVGTWPHGWPASASARVDVLGWLFAQLRSWLRGLQAGAVSLPVLEQIEHGLESLNSELTARLQEPCIALQALREQLGNLVRRLPSTFYCRRNDCAPVLDG</sequence>
<dbReference type="InterPro" id="IPR010657">
    <property type="entry name" value="ImpA_N"/>
</dbReference>
<organism evidence="2 3">
    <name type="scientific">Pseudomonas asplenii</name>
    <dbReference type="NCBI Taxonomy" id="53407"/>
    <lineage>
        <taxon>Bacteria</taxon>
        <taxon>Pseudomonadati</taxon>
        <taxon>Pseudomonadota</taxon>
        <taxon>Gammaproteobacteria</taxon>
        <taxon>Pseudomonadales</taxon>
        <taxon>Pseudomonadaceae</taxon>
        <taxon>Pseudomonas</taxon>
    </lineage>
</organism>
<evidence type="ECO:0000313" key="2">
    <source>
        <dbReference type="EMBL" id="SEI18095.1"/>
    </source>
</evidence>